<dbReference type="AlphaFoldDB" id="A0A5B9D6Q4"/>
<keyword evidence="4" id="KW-1185">Reference proteome</keyword>
<protein>
    <submittedName>
        <fullName evidence="3">PaaI family thioesterase</fullName>
        <ecNumber evidence="3">3.1.2.-</ecNumber>
    </submittedName>
</protein>
<dbReference type="Gene3D" id="3.10.129.10">
    <property type="entry name" value="Hotdog Thioesterase"/>
    <property type="match status" value="1"/>
</dbReference>
<dbReference type="InterPro" id="IPR003736">
    <property type="entry name" value="PAAI_dom"/>
</dbReference>
<dbReference type="EMBL" id="CP042905">
    <property type="protein sequence ID" value="QEE14467.2"/>
    <property type="molecule type" value="Genomic_DNA"/>
</dbReference>
<gene>
    <name evidence="3" type="ORF">DSAG12_00280</name>
</gene>
<dbReference type="Proteomes" id="UP000321408">
    <property type="component" value="Chromosome"/>
</dbReference>
<dbReference type="PANTHER" id="PTHR21660:SF1">
    <property type="entry name" value="ACYL-COENZYME A THIOESTERASE 13"/>
    <property type="match status" value="1"/>
</dbReference>
<evidence type="ECO:0000256" key="2">
    <source>
        <dbReference type="ARBA" id="ARBA00022801"/>
    </source>
</evidence>
<dbReference type="GO" id="GO:0047617">
    <property type="term" value="F:fatty acyl-CoA hydrolase activity"/>
    <property type="evidence" value="ECO:0007669"/>
    <property type="project" value="InterPro"/>
</dbReference>
<dbReference type="InterPro" id="IPR039298">
    <property type="entry name" value="ACOT13"/>
</dbReference>
<name>A0A5B9D6Q4_9ARCH</name>
<sequence length="163" mass="18087">MNKNSDVFWMAAQKITREDVDYNPCSYEIRLDNDMNGLCESLPKSPLSSWLNASIIKAYPGEVELEFVVSPKLTNPAGVLHGGIQCAIMDEVVGMTGASLDLDQFLYAIDLKVDYLRKAKLGQILSVKGKIIKFGKNVVNCTAEIYTRDCRLIAQARSNLIIP</sequence>
<keyword evidence="2 3" id="KW-0378">Hydrolase</keyword>
<dbReference type="OrthoDB" id="202321at2157"/>
<accession>A0A5B9D6Q4</accession>
<dbReference type="SUPFAM" id="SSF54637">
    <property type="entry name" value="Thioesterase/thiol ester dehydrase-isomerase"/>
    <property type="match status" value="1"/>
</dbReference>
<comment type="similarity">
    <text evidence="1">Belongs to the thioesterase PaaI family.</text>
</comment>
<proteinExistence type="inferred from homology"/>
<evidence type="ECO:0000313" key="4">
    <source>
        <dbReference type="Proteomes" id="UP000321408"/>
    </source>
</evidence>
<dbReference type="NCBIfam" id="TIGR00369">
    <property type="entry name" value="unchar_dom_1"/>
    <property type="match status" value="1"/>
</dbReference>
<dbReference type="KEGG" id="psyt:DSAG12_00280"/>
<dbReference type="Pfam" id="PF03061">
    <property type="entry name" value="4HBT"/>
    <property type="match status" value="1"/>
</dbReference>
<dbReference type="InterPro" id="IPR006683">
    <property type="entry name" value="Thioestr_dom"/>
</dbReference>
<dbReference type="EC" id="3.1.2.-" evidence="3"/>
<reference evidence="3 4" key="2">
    <citation type="journal article" date="2024" name="Int. J. Syst. Evol. Microbiol.">
        <title>Promethearchaeum syntrophicum gen. nov., sp. nov., an anaerobic, obligately syntrophic archaeon, the first isolate of the lineage 'Asgard' archaea, and proposal of the new archaeal phylum Promethearchaeota phyl. nov. and kingdom Promethearchaeati regn. nov.</title>
        <authorList>
            <person name="Imachi H."/>
            <person name="Nobu M.K."/>
            <person name="Kato S."/>
            <person name="Takaki Y."/>
            <person name="Miyazaki M."/>
            <person name="Miyata M."/>
            <person name="Ogawara M."/>
            <person name="Saito Y."/>
            <person name="Sakai S."/>
            <person name="Tahara Y.O."/>
            <person name="Takano Y."/>
            <person name="Tasumi E."/>
            <person name="Uematsu K."/>
            <person name="Yoshimura T."/>
            <person name="Itoh T."/>
            <person name="Ohkuma M."/>
            <person name="Takai K."/>
        </authorList>
    </citation>
    <scope>NUCLEOTIDE SEQUENCE [LARGE SCALE GENOMIC DNA]</scope>
    <source>
        <strain evidence="3 4">MK-D1</strain>
    </source>
</reference>
<evidence type="ECO:0000256" key="1">
    <source>
        <dbReference type="ARBA" id="ARBA00008324"/>
    </source>
</evidence>
<dbReference type="InterPro" id="IPR029069">
    <property type="entry name" value="HotDog_dom_sf"/>
</dbReference>
<dbReference type="CDD" id="cd03443">
    <property type="entry name" value="PaaI_thioesterase"/>
    <property type="match status" value="1"/>
</dbReference>
<evidence type="ECO:0000313" key="3">
    <source>
        <dbReference type="EMBL" id="QEE14467.2"/>
    </source>
</evidence>
<dbReference type="SMR" id="A0A5B9D6Q4"/>
<organism evidence="3 4">
    <name type="scientific">Promethearchaeum syntrophicum</name>
    <dbReference type="NCBI Taxonomy" id="2594042"/>
    <lineage>
        <taxon>Archaea</taxon>
        <taxon>Promethearchaeati</taxon>
        <taxon>Promethearchaeota</taxon>
        <taxon>Promethearchaeia</taxon>
        <taxon>Promethearchaeales</taxon>
        <taxon>Promethearchaeaceae</taxon>
        <taxon>Promethearchaeum</taxon>
    </lineage>
</organism>
<reference evidence="3 4" key="1">
    <citation type="journal article" date="2020" name="Nature">
        <title>Isolation of an archaeon at the prokaryote-eukaryote interface.</title>
        <authorList>
            <person name="Imachi H."/>
            <person name="Nobu M.K."/>
            <person name="Nakahara N."/>
            <person name="Morono Y."/>
            <person name="Ogawara M."/>
            <person name="Takaki Y."/>
            <person name="Takano Y."/>
            <person name="Uematsu K."/>
            <person name="Ikuta T."/>
            <person name="Ito M."/>
            <person name="Matsui Y."/>
            <person name="Miyazaki M."/>
            <person name="Murata K."/>
            <person name="Saito Y."/>
            <person name="Sakai S."/>
            <person name="Song C."/>
            <person name="Tasumi E."/>
            <person name="Yamanaka Y."/>
            <person name="Yamaguchi T."/>
            <person name="Kamagata Y."/>
            <person name="Tamaki H."/>
            <person name="Takai K."/>
        </authorList>
    </citation>
    <scope>NUCLEOTIDE SEQUENCE [LARGE SCALE GENOMIC DNA]</scope>
    <source>
        <strain evidence="3 4">MK-D1</strain>
    </source>
</reference>
<dbReference type="PANTHER" id="PTHR21660">
    <property type="entry name" value="THIOESTERASE SUPERFAMILY MEMBER-RELATED"/>
    <property type="match status" value="1"/>
</dbReference>